<keyword evidence="3" id="KW-1185">Reference proteome</keyword>
<evidence type="ECO:0000259" key="1">
    <source>
        <dbReference type="Pfam" id="PF12937"/>
    </source>
</evidence>
<reference evidence="2" key="1">
    <citation type="submission" date="2023-03" db="EMBL/GenBank/DDBJ databases">
        <title>Massive genome expansion in bonnet fungi (Mycena s.s.) driven by repeated elements and novel gene families across ecological guilds.</title>
        <authorList>
            <consortium name="Lawrence Berkeley National Laboratory"/>
            <person name="Harder C.B."/>
            <person name="Miyauchi S."/>
            <person name="Viragh M."/>
            <person name="Kuo A."/>
            <person name="Thoen E."/>
            <person name="Andreopoulos B."/>
            <person name="Lu D."/>
            <person name="Skrede I."/>
            <person name="Drula E."/>
            <person name="Henrissat B."/>
            <person name="Morin E."/>
            <person name="Kohler A."/>
            <person name="Barry K."/>
            <person name="LaButti K."/>
            <person name="Morin E."/>
            <person name="Salamov A."/>
            <person name="Lipzen A."/>
            <person name="Mereny Z."/>
            <person name="Hegedus B."/>
            <person name="Baldrian P."/>
            <person name="Stursova M."/>
            <person name="Weitz H."/>
            <person name="Taylor A."/>
            <person name="Grigoriev I.V."/>
            <person name="Nagy L.G."/>
            <person name="Martin F."/>
            <person name="Kauserud H."/>
        </authorList>
    </citation>
    <scope>NUCLEOTIDE SEQUENCE</scope>
    <source>
        <strain evidence="2">9284</strain>
    </source>
</reference>
<dbReference type="AlphaFoldDB" id="A0AAD7B2S2"/>
<evidence type="ECO:0000313" key="3">
    <source>
        <dbReference type="Proteomes" id="UP001221142"/>
    </source>
</evidence>
<dbReference type="InterPro" id="IPR001810">
    <property type="entry name" value="F-box_dom"/>
</dbReference>
<name>A0AAD7B2S2_9AGAR</name>
<dbReference type="Proteomes" id="UP001221142">
    <property type="component" value="Unassembled WGS sequence"/>
</dbReference>
<feature type="non-terminal residue" evidence="2">
    <location>
        <position position="118"/>
    </location>
</feature>
<sequence length="118" mass="13133">LSSSYTPPDASLHHSELAAAIAAAAQYDNAIQTIQAVVDRMVAERARLQVHIDGHHGLYSPVRRLPPEILCEIFMHFSEPPNRHMANSLHVLVKPDLSHVSRVCTKWRAIVTGAPKLW</sequence>
<organism evidence="2 3">
    <name type="scientific">Roridomyces roridus</name>
    <dbReference type="NCBI Taxonomy" id="1738132"/>
    <lineage>
        <taxon>Eukaryota</taxon>
        <taxon>Fungi</taxon>
        <taxon>Dikarya</taxon>
        <taxon>Basidiomycota</taxon>
        <taxon>Agaricomycotina</taxon>
        <taxon>Agaricomycetes</taxon>
        <taxon>Agaricomycetidae</taxon>
        <taxon>Agaricales</taxon>
        <taxon>Marasmiineae</taxon>
        <taxon>Mycenaceae</taxon>
        <taxon>Roridomyces</taxon>
    </lineage>
</organism>
<protein>
    <recommendedName>
        <fullName evidence="1">F-box domain-containing protein</fullName>
    </recommendedName>
</protein>
<feature type="domain" description="F-box" evidence="1">
    <location>
        <begin position="63"/>
        <end position="118"/>
    </location>
</feature>
<dbReference type="EMBL" id="JARKIF010000045">
    <property type="protein sequence ID" value="KAJ7608372.1"/>
    <property type="molecule type" value="Genomic_DNA"/>
</dbReference>
<feature type="non-terminal residue" evidence="2">
    <location>
        <position position="1"/>
    </location>
</feature>
<proteinExistence type="predicted"/>
<accession>A0AAD7B2S2</accession>
<gene>
    <name evidence="2" type="ORF">FB45DRAFT_714023</name>
</gene>
<evidence type="ECO:0000313" key="2">
    <source>
        <dbReference type="EMBL" id="KAJ7608372.1"/>
    </source>
</evidence>
<dbReference type="Gene3D" id="1.20.1280.50">
    <property type="match status" value="1"/>
</dbReference>
<dbReference type="Pfam" id="PF12937">
    <property type="entry name" value="F-box-like"/>
    <property type="match status" value="1"/>
</dbReference>
<comment type="caution">
    <text evidence="2">The sequence shown here is derived from an EMBL/GenBank/DDBJ whole genome shotgun (WGS) entry which is preliminary data.</text>
</comment>